<reference evidence="3" key="1">
    <citation type="journal article" date="2019" name="Int. J. Syst. Evol. Microbiol.">
        <title>The Global Catalogue of Microorganisms (GCM) 10K type strain sequencing project: providing services to taxonomists for standard genome sequencing and annotation.</title>
        <authorList>
            <consortium name="The Broad Institute Genomics Platform"/>
            <consortium name="The Broad Institute Genome Sequencing Center for Infectious Disease"/>
            <person name="Wu L."/>
            <person name="Ma J."/>
        </authorList>
    </citation>
    <scope>NUCLEOTIDE SEQUENCE [LARGE SCALE GENOMIC DNA]</scope>
    <source>
        <strain evidence="3">JCM 9377</strain>
    </source>
</reference>
<dbReference type="EMBL" id="BAAAUV010000004">
    <property type="protein sequence ID" value="GAA3204361.1"/>
    <property type="molecule type" value="Genomic_DNA"/>
</dbReference>
<keyword evidence="1" id="KW-0560">Oxidoreductase</keyword>
<dbReference type="SUPFAM" id="SSF51905">
    <property type="entry name" value="FAD/NAD(P)-binding domain"/>
    <property type="match status" value="2"/>
</dbReference>
<dbReference type="Gene3D" id="3.50.50.60">
    <property type="entry name" value="FAD/NAD(P)-binding domain"/>
    <property type="match status" value="1"/>
</dbReference>
<dbReference type="Proteomes" id="UP001501237">
    <property type="component" value="Unassembled WGS sequence"/>
</dbReference>
<dbReference type="PRINTS" id="PR00411">
    <property type="entry name" value="PNDRDTASEI"/>
</dbReference>
<evidence type="ECO:0000313" key="2">
    <source>
        <dbReference type="EMBL" id="GAA3204361.1"/>
    </source>
</evidence>
<comment type="caution">
    <text evidence="2">The sequence shown here is derived from an EMBL/GenBank/DDBJ whole genome shotgun (WGS) entry which is preliminary data.</text>
</comment>
<protein>
    <submittedName>
        <fullName evidence="2">NAD(P)/FAD-dependent oxidoreductase</fullName>
    </submittedName>
</protein>
<dbReference type="PANTHER" id="PTHR43539:SF68">
    <property type="entry name" value="FLAVIN-BINDING MONOOXYGENASE-LIKE PROTEIN (AFU_ORTHOLOGUE AFUA_4G09220)"/>
    <property type="match status" value="1"/>
</dbReference>
<dbReference type="Pfam" id="PF13738">
    <property type="entry name" value="Pyr_redox_3"/>
    <property type="match status" value="1"/>
</dbReference>
<proteinExistence type="predicted"/>
<dbReference type="InterPro" id="IPR036188">
    <property type="entry name" value="FAD/NAD-bd_sf"/>
</dbReference>
<evidence type="ECO:0000256" key="1">
    <source>
        <dbReference type="ARBA" id="ARBA00023002"/>
    </source>
</evidence>
<organism evidence="2 3">
    <name type="scientific">Actinocorallia longicatena</name>
    <dbReference type="NCBI Taxonomy" id="111803"/>
    <lineage>
        <taxon>Bacteria</taxon>
        <taxon>Bacillati</taxon>
        <taxon>Actinomycetota</taxon>
        <taxon>Actinomycetes</taxon>
        <taxon>Streptosporangiales</taxon>
        <taxon>Thermomonosporaceae</taxon>
        <taxon>Actinocorallia</taxon>
    </lineage>
</organism>
<gene>
    <name evidence="2" type="ORF">GCM10010468_18850</name>
</gene>
<dbReference type="PANTHER" id="PTHR43539">
    <property type="entry name" value="FLAVIN-BINDING MONOOXYGENASE-LIKE PROTEIN (AFU_ORTHOLOGUE AFUA_4G09220)"/>
    <property type="match status" value="1"/>
</dbReference>
<dbReference type="InterPro" id="IPR050982">
    <property type="entry name" value="Auxin_biosynth/cation_transpt"/>
</dbReference>
<dbReference type="RefSeq" id="WP_344824841.1">
    <property type="nucleotide sequence ID" value="NZ_BAAAUV010000004.1"/>
</dbReference>
<sequence>MTEAFSAWLADLAAALETGSETGLDELFLEEATWRDFMAFSWDFSHSVGRAELVPRLLELAKDWDARGFAPSAEQPPISDEEGTNAFFDFTTKDRRDRAYVRLVPQGERLVAAVLQTQVVGLLEHPERIRHHREEGKVYGTVPRRTRWSDDRRAAAAFADEDPAVVVLGAGHNGLSIAARLGALGVPTLVIDREERVGDVWRKRYAALALHSTVYGDHLPYLPLPPTWPAHAPKDKFADFLESYAKLLDLNVWTGTTFLDAAHDEREGHWEIRVRRPDGTVRELRPRHFVVAAGLFGGPKVPEIKGIESFTGVAVHTDEFQDSAAFAGKKALVVGAGVSGHELAHDLYEQGAEVTMLQRSATYVVDYPTYHRYWSTLFTEDMPYTPDFADQMTYSLPAVRVDELNKRLVKLAAEADRELLDRLQERGFKLEWGPDGTGIIGAHMSGMDGYQINIGASELVAGGHIRLKQGAELAEVRNGNTAVFTDGSEQEVDLVLFATGYHQLWGHIKPTLGEAASRIDKAYGRAADGEYANTWRRSAQPGLWFGTGFIRMARFYTTFTALLIKAIEEGLEPYDPERPGVTGDPA</sequence>
<evidence type="ECO:0000313" key="3">
    <source>
        <dbReference type="Proteomes" id="UP001501237"/>
    </source>
</evidence>
<name>A0ABP6Q4K0_9ACTN</name>
<accession>A0ABP6Q4K0</accession>
<keyword evidence="3" id="KW-1185">Reference proteome</keyword>